<protein>
    <submittedName>
        <fullName evidence="1">Jg4081 protein</fullName>
    </submittedName>
</protein>
<organism evidence="1 2">
    <name type="scientific">Pararge aegeria aegeria</name>
    <dbReference type="NCBI Taxonomy" id="348720"/>
    <lineage>
        <taxon>Eukaryota</taxon>
        <taxon>Metazoa</taxon>
        <taxon>Ecdysozoa</taxon>
        <taxon>Arthropoda</taxon>
        <taxon>Hexapoda</taxon>
        <taxon>Insecta</taxon>
        <taxon>Pterygota</taxon>
        <taxon>Neoptera</taxon>
        <taxon>Endopterygota</taxon>
        <taxon>Lepidoptera</taxon>
        <taxon>Glossata</taxon>
        <taxon>Ditrysia</taxon>
        <taxon>Papilionoidea</taxon>
        <taxon>Nymphalidae</taxon>
        <taxon>Satyrinae</taxon>
        <taxon>Satyrini</taxon>
        <taxon>Parargina</taxon>
        <taxon>Pararge</taxon>
    </lineage>
</organism>
<proteinExistence type="predicted"/>
<name>A0A8S4RRJ7_9NEOP</name>
<accession>A0A8S4RRJ7</accession>
<keyword evidence="2" id="KW-1185">Reference proteome</keyword>
<evidence type="ECO:0000313" key="1">
    <source>
        <dbReference type="EMBL" id="CAH2241010.1"/>
    </source>
</evidence>
<dbReference type="AlphaFoldDB" id="A0A8S4RRJ7"/>
<evidence type="ECO:0000313" key="2">
    <source>
        <dbReference type="Proteomes" id="UP000838756"/>
    </source>
</evidence>
<comment type="caution">
    <text evidence="1">The sequence shown here is derived from an EMBL/GenBank/DDBJ whole genome shotgun (WGS) entry which is preliminary data.</text>
</comment>
<dbReference type="Proteomes" id="UP000838756">
    <property type="component" value="Unassembled WGS sequence"/>
</dbReference>
<sequence>MAYNGVGGLERHKVVMLSLSNEKRMKKTKNKGSLNEDKRARTVGCGTPYKRLMSSSGRQLDELMMIIIILQPTLCGVGSSEYHQKGHEPRPATAFYYPFHTICKDALHPCSRWRPLATAMTYHSNF</sequence>
<reference evidence="1" key="1">
    <citation type="submission" date="2022-03" db="EMBL/GenBank/DDBJ databases">
        <authorList>
            <person name="Lindestad O."/>
        </authorList>
    </citation>
    <scope>NUCLEOTIDE SEQUENCE</scope>
</reference>
<gene>
    <name evidence="1" type="primary">jg4081</name>
    <name evidence="1" type="ORF">PAEG_LOCUS17481</name>
</gene>
<dbReference type="EMBL" id="CAKXAJ010025562">
    <property type="protein sequence ID" value="CAH2241010.1"/>
    <property type="molecule type" value="Genomic_DNA"/>
</dbReference>